<dbReference type="Proteomes" id="UP001476950">
    <property type="component" value="Unassembled WGS sequence"/>
</dbReference>
<protein>
    <submittedName>
        <fullName evidence="2">Uncharacterized protein</fullName>
    </submittedName>
</protein>
<reference evidence="2 3" key="1">
    <citation type="submission" date="2022-04" db="EMBL/GenBank/DDBJ databases">
        <title>Positive selection, recombination, and allopatry shape intraspecific diversity of widespread and dominant cyanobacteria.</title>
        <authorList>
            <person name="Wei J."/>
            <person name="Shu W."/>
            <person name="Hu C."/>
        </authorList>
    </citation>
    <scope>NUCLEOTIDE SEQUENCE [LARGE SCALE GENOMIC DNA]</scope>
    <source>
        <strain evidence="2 3">AS-A4</strain>
    </source>
</reference>
<evidence type="ECO:0000313" key="3">
    <source>
        <dbReference type="Proteomes" id="UP001476950"/>
    </source>
</evidence>
<keyword evidence="1" id="KW-0812">Transmembrane</keyword>
<proteinExistence type="predicted"/>
<feature type="transmembrane region" description="Helical" evidence="1">
    <location>
        <begin position="18"/>
        <end position="36"/>
    </location>
</feature>
<evidence type="ECO:0000313" key="2">
    <source>
        <dbReference type="EMBL" id="MEP1062504.1"/>
    </source>
</evidence>
<keyword evidence="1" id="KW-1133">Transmembrane helix</keyword>
<gene>
    <name evidence="2" type="ORF">NDI38_29450</name>
</gene>
<keyword evidence="3" id="KW-1185">Reference proteome</keyword>
<keyword evidence="1" id="KW-0472">Membrane</keyword>
<dbReference type="RefSeq" id="WP_190446130.1">
    <property type="nucleotide sequence ID" value="NZ_JAMPLM010000069.1"/>
</dbReference>
<name>A0ABV0KW78_9CYAN</name>
<sequence length="68" mass="7639">MQTTPPKLKLTTFRPGRVIATVLTGALVATAAAWFYHPVMVKLHDSVWCMRAHPDGHQEFLYGEACNR</sequence>
<evidence type="ECO:0000256" key="1">
    <source>
        <dbReference type="SAM" id="Phobius"/>
    </source>
</evidence>
<organism evidence="2 3">
    <name type="scientific">Stenomitos frigidus AS-A4</name>
    <dbReference type="NCBI Taxonomy" id="2933935"/>
    <lineage>
        <taxon>Bacteria</taxon>
        <taxon>Bacillati</taxon>
        <taxon>Cyanobacteriota</taxon>
        <taxon>Cyanophyceae</taxon>
        <taxon>Leptolyngbyales</taxon>
        <taxon>Leptolyngbyaceae</taxon>
        <taxon>Stenomitos</taxon>
    </lineage>
</organism>
<dbReference type="EMBL" id="JAMPLM010000069">
    <property type="protein sequence ID" value="MEP1062504.1"/>
    <property type="molecule type" value="Genomic_DNA"/>
</dbReference>
<accession>A0ABV0KW78</accession>
<comment type="caution">
    <text evidence="2">The sequence shown here is derived from an EMBL/GenBank/DDBJ whole genome shotgun (WGS) entry which is preliminary data.</text>
</comment>